<keyword evidence="2" id="KW-1133">Transmembrane helix</keyword>
<evidence type="ECO:0000256" key="2">
    <source>
        <dbReference type="SAM" id="Phobius"/>
    </source>
</evidence>
<feature type="transmembrane region" description="Helical" evidence="2">
    <location>
        <begin position="78"/>
        <end position="98"/>
    </location>
</feature>
<accession>A0A914RKI7</accession>
<feature type="region of interest" description="Disordered" evidence="1">
    <location>
        <begin position="22"/>
        <end position="67"/>
    </location>
</feature>
<sequence>MRKKRRRNDGIGVRHVSVRSNSEIRQEQLIKANESGKDDRTDSNTASPTEEIAGSTKKTEKGTTKKLKRKINKRNGWLAYRHFQLSSLFFIASLYSVFICYLLFWFIKIYGISMILVNAGGFASKNSGSRNFSDCFRQCL</sequence>
<keyword evidence="2" id="KW-0472">Membrane</keyword>
<protein>
    <submittedName>
        <fullName evidence="4">Uncharacterized protein</fullName>
    </submittedName>
</protein>
<evidence type="ECO:0000313" key="3">
    <source>
        <dbReference type="Proteomes" id="UP000887564"/>
    </source>
</evidence>
<dbReference type="WBParaSite" id="PEQ_0000697201-mRNA-1">
    <property type="protein sequence ID" value="PEQ_0000697201-mRNA-1"/>
    <property type="gene ID" value="PEQ_0000697201"/>
</dbReference>
<dbReference type="Proteomes" id="UP000887564">
    <property type="component" value="Unplaced"/>
</dbReference>
<evidence type="ECO:0000256" key="1">
    <source>
        <dbReference type="SAM" id="MobiDB-lite"/>
    </source>
</evidence>
<dbReference type="AlphaFoldDB" id="A0A914RKI7"/>
<keyword evidence="2" id="KW-0812">Transmembrane</keyword>
<keyword evidence="3" id="KW-1185">Reference proteome</keyword>
<evidence type="ECO:0000313" key="4">
    <source>
        <dbReference type="WBParaSite" id="PEQ_0000697201-mRNA-1"/>
    </source>
</evidence>
<feature type="compositionally biased region" description="Basic and acidic residues" evidence="1">
    <location>
        <begin position="22"/>
        <end position="42"/>
    </location>
</feature>
<organism evidence="3 4">
    <name type="scientific">Parascaris equorum</name>
    <name type="common">Equine roundworm</name>
    <dbReference type="NCBI Taxonomy" id="6256"/>
    <lineage>
        <taxon>Eukaryota</taxon>
        <taxon>Metazoa</taxon>
        <taxon>Ecdysozoa</taxon>
        <taxon>Nematoda</taxon>
        <taxon>Chromadorea</taxon>
        <taxon>Rhabditida</taxon>
        <taxon>Spirurina</taxon>
        <taxon>Ascaridomorpha</taxon>
        <taxon>Ascaridoidea</taxon>
        <taxon>Ascarididae</taxon>
        <taxon>Parascaris</taxon>
    </lineage>
</organism>
<proteinExistence type="predicted"/>
<reference evidence="4" key="1">
    <citation type="submission" date="2022-11" db="UniProtKB">
        <authorList>
            <consortium name="WormBaseParasite"/>
        </authorList>
    </citation>
    <scope>IDENTIFICATION</scope>
</reference>
<name>A0A914RKI7_PAREQ</name>